<evidence type="ECO:0000256" key="1">
    <source>
        <dbReference type="ARBA" id="ARBA00009995"/>
    </source>
</evidence>
<evidence type="ECO:0000313" key="5">
    <source>
        <dbReference type="Proteomes" id="UP001300763"/>
    </source>
</evidence>
<dbReference type="SUPFAM" id="SSF53756">
    <property type="entry name" value="UDP-Glycosyltransferase/glycogen phosphorylase"/>
    <property type="match status" value="1"/>
</dbReference>
<sequence length="397" mass="42067">MPRILCVALAGHGHVTPMLPIVSELARRGHDLAFACGPEHADAVTRAGAAWVELPGLPPFVPPAEVGPAVVVTWLRHFFAALARTHPVLLAHARERRPDVVVYDATNWPGRLVAQALGVPAVRTVPNLAENDHWRGIDHALFSGLRDHPEAARLGEDVAAFAREHGVELDVATTLEVVEDLNLVFVPRAFQPAGDTFDDRFRFLGPVIGERGEEPWRPPVEDRPLVYVSLGSIFTGRPDVYRACRDAFADGRFAVRMTVGDVDPATLGPLPPTMQVAAWSPQLAVLRHAAAFVTHAGMNSTMEAIHHGVPMVALPQMPEQVVNADRVAELDLGRRLAADALTAEALRAAVDEVTTSAAVRAAVAAVREDAARGGGAGAGADAVEGVLDAAGLPGSSG</sequence>
<dbReference type="Gene3D" id="3.40.50.2000">
    <property type="entry name" value="Glycogen Phosphorylase B"/>
    <property type="match status" value="2"/>
</dbReference>
<dbReference type="Pfam" id="PF00201">
    <property type="entry name" value="UDPGT"/>
    <property type="match status" value="1"/>
</dbReference>
<gene>
    <name evidence="4" type="ORF">PGB27_09485</name>
</gene>
<dbReference type="InterPro" id="IPR035595">
    <property type="entry name" value="UDP_glycos_trans_CS"/>
</dbReference>
<dbReference type="Proteomes" id="UP001300763">
    <property type="component" value="Unassembled WGS sequence"/>
</dbReference>
<protein>
    <submittedName>
        <fullName evidence="4">Glycosyltransferase</fullName>
    </submittedName>
</protein>
<dbReference type="PANTHER" id="PTHR48050:SF13">
    <property type="entry name" value="STEROL 3-BETA-GLUCOSYLTRANSFERASE UGT80A2"/>
    <property type="match status" value="1"/>
</dbReference>
<evidence type="ECO:0000256" key="2">
    <source>
        <dbReference type="ARBA" id="ARBA00022679"/>
    </source>
</evidence>
<dbReference type="InterPro" id="IPR002213">
    <property type="entry name" value="UDP_glucos_trans"/>
</dbReference>
<dbReference type="InterPro" id="IPR006326">
    <property type="entry name" value="UDPGT_MGT-like"/>
</dbReference>
<accession>A0ABT5SRV0</accession>
<dbReference type="EMBL" id="JAQZAO010000003">
    <property type="protein sequence ID" value="MDD7965580.1"/>
    <property type="molecule type" value="Genomic_DNA"/>
</dbReference>
<proteinExistence type="inferred from homology"/>
<dbReference type="RefSeq" id="WP_274200114.1">
    <property type="nucleotide sequence ID" value="NZ_JAQZAO010000003.1"/>
</dbReference>
<comment type="similarity">
    <text evidence="1 3">Belongs to the UDP-glycosyltransferase family.</text>
</comment>
<name>A0ABT5SRV0_9PSEU</name>
<dbReference type="InterPro" id="IPR050426">
    <property type="entry name" value="Glycosyltransferase_28"/>
</dbReference>
<comment type="caution">
    <text evidence="4">The sequence shown here is derived from an EMBL/GenBank/DDBJ whole genome shotgun (WGS) entry which is preliminary data.</text>
</comment>
<organism evidence="4 5">
    <name type="scientific">Actinomycetospora lemnae</name>
    <dbReference type="NCBI Taxonomy" id="3019891"/>
    <lineage>
        <taxon>Bacteria</taxon>
        <taxon>Bacillati</taxon>
        <taxon>Actinomycetota</taxon>
        <taxon>Actinomycetes</taxon>
        <taxon>Pseudonocardiales</taxon>
        <taxon>Pseudonocardiaceae</taxon>
        <taxon>Actinomycetospora</taxon>
    </lineage>
</organism>
<dbReference type="PROSITE" id="PS00375">
    <property type="entry name" value="UDPGT"/>
    <property type="match status" value="1"/>
</dbReference>
<dbReference type="PANTHER" id="PTHR48050">
    <property type="entry name" value="STEROL 3-BETA-GLUCOSYLTRANSFERASE"/>
    <property type="match status" value="1"/>
</dbReference>
<keyword evidence="5" id="KW-1185">Reference proteome</keyword>
<reference evidence="4 5" key="1">
    <citation type="submission" date="2023-02" db="EMBL/GenBank/DDBJ databases">
        <title>Genome sequencing required for Actinomycetospora new species description.</title>
        <authorList>
            <person name="Saimee Y."/>
            <person name="Duangmal K."/>
        </authorList>
    </citation>
    <scope>NUCLEOTIDE SEQUENCE [LARGE SCALE GENOMIC DNA]</scope>
    <source>
        <strain evidence="4 5">DW7H6</strain>
    </source>
</reference>
<evidence type="ECO:0000313" key="4">
    <source>
        <dbReference type="EMBL" id="MDD7965580.1"/>
    </source>
</evidence>
<dbReference type="NCBIfam" id="TIGR01426">
    <property type="entry name" value="MGT"/>
    <property type="match status" value="1"/>
</dbReference>
<keyword evidence="3" id="KW-0328">Glycosyltransferase</keyword>
<dbReference type="CDD" id="cd03784">
    <property type="entry name" value="GT1_Gtf-like"/>
    <property type="match status" value="1"/>
</dbReference>
<keyword evidence="2 3" id="KW-0808">Transferase</keyword>
<evidence type="ECO:0000256" key="3">
    <source>
        <dbReference type="RuleBase" id="RU003718"/>
    </source>
</evidence>